<dbReference type="GO" id="GO:0005506">
    <property type="term" value="F:iron ion binding"/>
    <property type="evidence" value="ECO:0007669"/>
    <property type="project" value="InterPro"/>
</dbReference>
<evidence type="ECO:0000313" key="15">
    <source>
        <dbReference type="Proteomes" id="UP001186944"/>
    </source>
</evidence>
<dbReference type="GO" id="GO:0005788">
    <property type="term" value="C:endoplasmic reticulum lumen"/>
    <property type="evidence" value="ECO:0007669"/>
    <property type="project" value="UniProtKB-SubCell"/>
</dbReference>
<accession>A0AA89BUE1</accession>
<evidence type="ECO:0000256" key="9">
    <source>
        <dbReference type="ARBA" id="ARBA00022964"/>
    </source>
</evidence>
<evidence type="ECO:0000256" key="3">
    <source>
        <dbReference type="ARBA" id="ARBA00004319"/>
    </source>
</evidence>
<evidence type="ECO:0000256" key="5">
    <source>
        <dbReference type="ARBA" id="ARBA00012269"/>
    </source>
</evidence>
<gene>
    <name evidence="14" type="ORF">FSP39_001097</name>
</gene>
<evidence type="ECO:0000256" key="1">
    <source>
        <dbReference type="ARBA" id="ARBA00001961"/>
    </source>
</evidence>
<evidence type="ECO:0000313" key="14">
    <source>
        <dbReference type="EMBL" id="KAK3082638.1"/>
    </source>
</evidence>
<dbReference type="Gene3D" id="6.10.140.1460">
    <property type="match status" value="1"/>
</dbReference>
<keyword evidence="12" id="KW-0325">Glycoprotein</keyword>
<dbReference type="PANTHER" id="PTHR10869:SF244">
    <property type="entry name" value="PROLYL 4-HYDROXYLASE SUBUNIT ALPHA-2"/>
    <property type="match status" value="1"/>
</dbReference>
<comment type="caution">
    <text evidence="14">The sequence shown here is derived from an EMBL/GenBank/DDBJ whole genome shotgun (WGS) entry which is preliminary data.</text>
</comment>
<keyword evidence="11" id="KW-0408">Iron</keyword>
<proteinExistence type="inferred from homology"/>
<dbReference type="InterPro" id="IPR044862">
    <property type="entry name" value="Pro_4_hyd_alph_FE2OG_OXY"/>
</dbReference>
<name>A0AA89BUE1_PINIB</name>
<dbReference type="Pfam" id="PF08336">
    <property type="entry name" value="P4Ha_N"/>
    <property type="match status" value="1"/>
</dbReference>
<dbReference type="Proteomes" id="UP001186944">
    <property type="component" value="Unassembled WGS sequence"/>
</dbReference>
<sequence length="441" mass="50934">MGNCCRLRTAIGHAGSKWCGYPGLRAHNHPTFPISQRSRRTQVIRFHRAKFPVEGKETNRKNTEPRILQKSEEEQAFIGNEADYPQNPINAFHLLYRIQRDWPKAHSNIKCDSCELDHSAKDFDLSYHAVQKQFLGLPSTIDVQGAADSVLRLWNVYKFDLKDFFDGIISDTKTKPLSAEEILYIARRAETNDDLYEAYHWLKELYRRYKNGEYSKSDVTIGTVAKALAGVYDKNGMPWKSLELLEEFKSDPKFSRHIDYYTTRSETKKQDSGNPLFKRLIRSPAGRKHHLTYESLCRGEIKVLNYGVGGMYEPHQDPLGYRIWEAPMPSDQDQCKGSGDRIATWMFYLSDVKIGGATVFPLIKARVRAEKGAAAFWYNFKRNGDQDYDTQHAGCPVLLGSKWVSNKWIREEGQMLRRRCGLNMDDIDTMYSNDLQVQWLS</sequence>
<dbReference type="InterPro" id="IPR013547">
    <property type="entry name" value="P4H_N"/>
</dbReference>
<dbReference type="EMBL" id="VSWD01000014">
    <property type="protein sequence ID" value="KAK3082638.1"/>
    <property type="molecule type" value="Genomic_DNA"/>
</dbReference>
<evidence type="ECO:0000256" key="10">
    <source>
        <dbReference type="ARBA" id="ARBA00023002"/>
    </source>
</evidence>
<dbReference type="GO" id="GO:0031418">
    <property type="term" value="F:L-ascorbic acid binding"/>
    <property type="evidence" value="ECO:0007669"/>
    <property type="project" value="UniProtKB-KW"/>
</dbReference>
<dbReference type="AlphaFoldDB" id="A0AA89BUE1"/>
<keyword evidence="10" id="KW-0560">Oxidoreductase</keyword>
<keyword evidence="15" id="KW-1185">Reference proteome</keyword>
<comment type="similarity">
    <text evidence="4">Belongs to the P4HA family.</text>
</comment>
<feature type="domain" description="Fe2OG dioxygenase" evidence="13">
    <location>
        <begin position="292"/>
        <end position="411"/>
    </location>
</feature>
<dbReference type="Gene3D" id="2.60.120.620">
    <property type="entry name" value="q2cbj1_9rhob like domain"/>
    <property type="match status" value="1"/>
</dbReference>
<evidence type="ECO:0000259" key="13">
    <source>
        <dbReference type="PROSITE" id="PS51471"/>
    </source>
</evidence>
<comment type="subcellular location">
    <subcellularLocation>
        <location evidence="3">Endoplasmic reticulum lumen</location>
    </subcellularLocation>
</comment>
<dbReference type="SMART" id="SM00702">
    <property type="entry name" value="P4Hc"/>
    <property type="match status" value="1"/>
</dbReference>
<evidence type="ECO:0000256" key="8">
    <source>
        <dbReference type="ARBA" id="ARBA00022896"/>
    </source>
</evidence>
<evidence type="ECO:0000256" key="7">
    <source>
        <dbReference type="ARBA" id="ARBA00022824"/>
    </source>
</evidence>
<dbReference type="Gene3D" id="1.25.40.10">
    <property type="entry name" value="Tetratricopeptide repeat domain"/>
    <property type="match status" value="1"/>
</dbReference>
<keyword evidence="8" id="KW-0847">Vitamin C</keyword>
<dbReference type="PROSITE" id="PS51471">
    <property type="entry name" value="FE2OG_OXY"/>
    <property type="match status" value="1"/>
</dbReference>
<dbReference type="EC" id="1.14.11.2" evidence="5"/>
<evidence type="ECO:0000256" key="4">
    <source>
        <dbReference type="ARBA" id="ARBA00006511"/>
    </source>
</evidence>
<evidence type="ECO:0000256" key="12">
    <source>
        <dbReference type="ARBA" id="ARBA00023180"/>
    </source>
</evidence>
<dbReference type="InterPro" id="IPR005123">
    <property type="entry name" value="Oxoglu/Fe-dep_dioxygenase_dom"/>
</dbReference>
<dbReference type="PANTHER" id="PTHR10869">
    <property type="entry name" value="PROLYL 4-HYDROXYLASE ALPHA SUBUNIT"/>
    <property type="match status" value="1"/>
</dbReference>
<evidence type="ECO:0000256" key="6">
    <source>
        <dbReference type="ARBA" id="ARBA00022723"/>
    </source>
</evidence>
<dbReference type="GO" id="GO:0004656">
    <property type="term" value="F:procollagen-proline 4-dioxygenase activity"/>
    <property type="evidence" value="ECO:0007669"/>
    <property type="project" value="UniProtKB-EC"/>
</dbReference>
<comment type="function">
    <text evidence="2">Catalyzes the post-translational formation of 4-hydroxyproline in -Xaa-Pro-Gly- sequences in collagens and other proteins.</text>
</comment>
<evidence type="ECO:0000256" key="2">
    <source>
        <dbReference type="ARBA" id="ARBA00002035"/>
    </source>
</evidence>
<keyword evidence="6" id="KW-0479">Metal-binding</keyword>
<keyword evidence="7" id="KW-0256">Endoplasmic reticulum</keyword>
<dbReference type="Pfam" id="PF13640">
    <property type="entry name" value="2OG-FeII_Oxy_3"/>
    <property type="match status" value="1"/>
</dbReference>
<comment type="cofactor">
    <cofactor evidence="1">
        <name>L-ascorbate</name>
        <dbReference type="ChEBI" id="CHEBI:38290"/>
    </cofactor>
</comment>
<reference evidence="14" key="1">
    <citation type="submission" date="2019-08" db="EMBL/GenBank/DDBJ databases">
        <title>The improved chromosome-level genome for the pearl oyster Pinctada fucata martensii using PacBio sequencing and Hi-C.</title>
        <authorList>
            <person name="Zheng Z."/>
        </authorList>
    </citation>
    <scope>NUCLEOTIDE SEQUENCE</scope>
    <source>
        <strain evidence="14">ZZ-2019</strain>
        <tissue evidence="14">Adductor muscle</tissue>
    </source>
</reference>
<dbReference type="InterPro" id="IPR045054">
    <property type="entry name" value="P4HA-like"/>
</dbReference>
<organism evidence="14 15">
    <name type="scientific">Pinctada imbricata</name>
    <name type="common">Atlantic pearl-oyster</name>
    <name type="synonym">Pinctada martensii</name>
    <dbReference type="NCBI Taxonomy" id="66713"/>
    <lineage>
        <taxon>Eukaryota</taxon>
        <taxon>Metazoa</taxon>
        <taxon>Spiralia</taxon>
        <taxon>Lophotrochozoa</taxon>
        <taxon>Mollusca</taxon>
        <taxon>Bivalvia</taxon>
        <taxon>Autobranchia</taxon>
        <taxon>Pteriomorphia</taxon>
        <taxon>Pterioida</taxon>
        <taxon>Pterioidea</taxon>
        <taxon>Pteriidae</taxon>
        <taxon>Pinctada</taxon>
    </lineage>
</organism>
<protein>
    <recommendedName>
        <fullName evidence="5">procollagen-proline 4-dioxygenase</fullName>
        <ecNumber evidence="5">1.14.11.2</ecNumber>
    </recommendedName>
</protein>
<evidence type="ECO:0000256" key="11">
    <source>
        <dbReference type="ARBA" id="ARBA00023004"/>
    </source>
</evidence>
<keyword evidence="9" id="KW-0223">Dioxygenase</keyword>
<dbReference type="InterPro" id="IPR006620">
    <property type="entry name" value="Pro_4_hyd_alph"/>
</dbReference>
<dbReference type="InterPro" id="IPR011990">
    <property type="entry name" value="TPR-like_helical_dom_sf"/>
</dbReference>